<dbReference type="Proteomes" id="UP000807025">
    <property type="component" value="Unassembled WGS sequence"/>
</dbReference>
<organism evidence="2 3">
    <name type="scientific">Pleurotus eryngii</name>
    <name type="common">Boletus of the steppes</name>
    <dbReference type="NCBI Taxonomy" id="5323"/>
    <lineage>
        <taxon>Eukaryota</taxon>
        <taxon>Fungi</taxon>
        <taxon>Dikarya</taxon>
        <taxon>Basidiomycota</taxon>
        <taxon>Agaricomycotina</taxon>
        <taxon>Agaricomycetes</taxon>
        <taxon>Agaricomycetidae</taxon>
        <taxon>Agaricales</taxon>
        <taxon>Pleurotineae</taxon>
        <taxon>Pleurotaceae</taxon>
        <taxon>Pleurotus</taxon>
    </lineage>
</organism>
<accession>A0A9P5ZKW9</accession>
<gene>
    <name evidence="2" type="ORF">BDN71DRAFT_1456377</name>
</gene>
<name>A0A9P5ZKW9_PLEER</name>
<feature type="compositionally biased region" description="Basic and acidic residues" evidence="1">
    <location>
        <begin position="273"/>
        <end position="284"/>
    </location>
</feature>
<feature type="region of interest" description="Disordered" evidence="1">
    <location>
        <begin position="257"/>
        <end position="284"/>
    </location>
</feature>
<dbReference type="AlphaFoldDB" id="A0A9P5ZKW9"/>
<proteinExistence type="predicted"/>
<evidence type="ECO:0000313" key="3">
    <source>
        <dbReference type="Proteomes" id="UP000807025"/>
    </source>
</evidence>
<sequence length="322" mass="36916">MKLQIRKVLRQWQGHQTLLLVAFALFLTVISLRELLISIALQAQAPIFCRRPPTAHFSRADGLFEDKRRGRHLVIELVERAEKEWERKHQRASKTLSEAVTEYKRRYKHLLPIGFDNWWQYVQDNDVKLPDEYDSIYKDLEPFWSIRPRDLLQIQAAQENIPGAYIIAKEPNASVGISNVVRSRVNPMPMEALISGYQGLFDLLKHVEHMLPPFRIPVSPHDNPNLVSDYEVKTAALNAAAAGKYVHLAVPTKTPRPGFASACPPHSPARKGKIIDQAKRPPPRKEKTFIFDHRRAMDPCNSPHLFFAHAQFLPYPPTTPHA</sequence>
<keyword evidence="3" id="KW-1185">Reference proteome</keyword>
<evidence type="ECO:0000313" key="2">
    <source>
        <dbReference type="EMBL" id="KAF9489272.1"/>
    </source>
</evidence>
<dbReference type="EMBL" id="MU154677">
    <property type="protein sequence ID" value="KAF9489272.1"/>
    <property type="molecule type" value="Genomic_DNA"/>
</dbReference>
<evidence type="ECO:0000256" key="1">
    <source>
        <dbReference type="SAM" id="MobiDB-lite"/>
    </source>
</evidence>
<reference evidence="2" key="1">
    <citation type="submission" date="2020-11" db="EMBL/GenBank/DDBJ databases">
        <authorList>
            <consortium name="DOE Joint Genome Institute"/>
            <person name="Ahrendt S."/>
            <person name="Riley R."/>
            <person name="Andreopoulos W."/>
            <person name="Labutti K."/>
            <person name="Pangilinan J."/>
            <person name="Ruiz-Duenas F.J."/>
            <person name="Barrasa J.M."/>
            <person name="Sanchez-Garcia M."/>
            <person name="Camarero S."/>
            <person name="Miyauchi S."/>
            <person name="Serrano A."/>
            <person name="Linde D."/>
            <person name="Babiker R."/>
            <person name="Drula E."/>
            <person name="Ayuso-Fernandez I."/>
            <person name="Pacheco R."/>
            <person name="Padilla G."/>
            <person name="Ferreira P."/>
            <person name="Barriuso J."/>
            <person name="Kellner H."/>
            <person name="Castanera R."/>
            <person name="Alfaro M."/>
            <person name="Ramirez L."/>
            <person name="Pisabarro A.G."/>
            <person name="Kuo A."/>
            <person name="Tritt A."/>
            <person name="Lipzen A."/>
            <person name="He G."/>
            <person name="Yan M."/>
            <person name="Ng V."/>
            <person name="Cullen D."/>
            <person name="Martin F."/>
            <person name="Rosso M.-N."/>
            <person name="Henrissat B."/>
            <person name="Hibbett D."/>
            <person name="Martinez A.T."/>
            <person name="Grigoriev I.V."/>
        </authorList>
    </citation>
    <scope>NUCLEOTIDE SEQUENCE</scope>
    <source>
        <strain evidence="2">ATCC 90797</strain>
    </source>
</reference>
<comment type="caution">
    <text evidence="2">The sequence shown here is derived from an EMBL/GenBank/DDBJ whole genome shotgun (WGS) entry which is preliminary data.</text>
</comment>
<dbReference type="OrthoDB" id="541052at2759"/>
<protein>
    <submittedName>
        <fullName evidence="2">Uncharacterized protein</fullName>
    </submittedName>
</protein>